<dbReference type="GO" id="GO:0005509">
    <property type="term" value="F:calcium ion binding"/>
    <property type="evidence" value="ECO:0007669"/>
    <property type="project" value="InterPro"/>
</dbReference>
<evidence type="ECO:0000259" key="4">
    <source>
        <dbReference type="PROSITE" id="PS50234"/>
    </source>
</evidence>
<dbReference type="InterPro" id="IPR001343">
    <property type="entry name" value="Hemolysn_Ca-bd"/>
</dbReference>
<dbReference type="InterPro" id="IPR003644">
    <property type="entry name" value="Calx_beta"/>
</dbReference>
<dbReference type="Pfam" id="PF20579">
    <property type="entry name" value="LapA"/>
    <property type="match status" value="47"/>
</dbReference>
<dbReference type="GO" id="GO:0007154">
    <property type="term" value="P:cell communication"/>
    <property type="evidence" value="ECO:0007669"/>
    <property type="project" value="InterPro"/>
</dbReference>
<evidence type="ECO:0000256" key="3">
    <source>
        <dbReference type="ARBA" id="ARBA00022837"/>
    </source>
</evidence>
<keyword evidence="3" id="KW-0106">Calcium</keyword>
<dbReference type="InterPro" id="IPR011049">
    <property type="entry name" value="Serralysin-like_metalloprot_C"/>
</dbReference>
<dbReference type="Pfam" id="PF00353">
    <property type="entry name" value="HemolysinCabind"/>
    <property type="match status" value="3"/>
</dbReference>
<dbReference type="PATRIC" id="fig|219572.3.peg.128"/>
<dbReference type="STRING" id="219572.A7J50_0129"/>
<dbReference type="InterPro" id="IPR019960">
    <property type="entry name" value="T1SS_VCA0849"/>
</dbReference>
<dbReference type="RefSeq" id="WP_064450090.1">
    <property type="nucleotide sequence ID" value="NZ_CP015600.1"/>
</dbReference>
<evidence type="ECO:0000256" key="2">
    <source>
        <dbReference type="ARBA" id="ARBA00022737"/>
    </source>
</evidence>
<protein>
    <submittedName>
        <fullName evidence="5">Large adhesive protein</fullName>
    </submittedName>
</protein>
<evidence type="ECO:0000256" key="1">
    <source>
        <dbReference type="ARBA" id="ARBA00022729"/>
    </source>
</evidence>
<dbReference type="SUPFAM" id="SSF53300">
    <property type="entry name" value="vWA-like"/>
    <property type="match status" value="1"/>
</dbReference>
<dbReference type="SUPFAM" id="SSF141072">
    <property type="entry name" value="CalX-like"/>
    <property type="match status" value="1"/>
</dbReference>
<dbReference type="PRINTS" id="PR00313">
    <property type="entry name" value="CABNDNGRPT"/>
</dbReference>
<reference evidence="5 6" key="1">
    <citation type="submission" date="2016-05" db="EMBL/GenBank/DDBJ databases">
        <title>Complete genome sequence of Pseudomonas antarctica PAMC 27494.</title>
        <authorList>
            <person name="Lee J."/>
        </authorList>
    </citation>
    <scope>NUCLEOTIDE SEQUENCE [LARGE SCALE GENOMIC DNA]</scope>
    <source>
        <strain evidence="5 6">PAMC 27494</strain>
    </source>
</reference>
<sequence>MSSVVAIVKSIVGQVFVISPEGTRRVLVEGDRLFAGDQVDTGLSGAVSLELADGRTLDLGRDTQWSADLPDSSADLAAAAENAAPSVAELQQAIVAGADPTTDLEATAAGATAAGNGAAGGGHSFVVLDATAGRVDPTIGFPTGPLGQGASTLTQLTGAQAAANTGNLALQASTLSLSATPTITEAGGVLTYTATVTQAPSSDLSITLSNGAVITINAGQLTGTVNVPLAPNDSPYIDASQITVNVTGTTGGNNLVLTLDPNPAVTQITDTIDTTTVTLTAGQNVTEGGQITYTATLTNPAQTPVTVTLSNGSVITIKAGESVGTVVVDTPANDVYNNGSTVSTTITGATGGNFENLVPSTTPAVTTITDSIDTTTVTLTAGNTVTEGGQITYTATLTNPAQTPVTVTLSNGSVITIKAGESVGTVVVDTPANDVYNNGSTVSTTITGATGGNFENLVPSTTPAVTTITDSIDTTTVTLTAGNTVTEGGQITYTATLTNPAQTPVTVTLSNGSVITIKAGESVGTVVVDTPANDVYNNGSTVSTTITGATGGNFENLVPSTTPAVTTITDSIDTTTVTLTAGNTVTEGGQITYTATLTNPAQTPVTVTLSNGSVITIKAGESVGTVVVDTPANDVYNNGSTVSTTITGATGGNFENLVPSTTPAVTTITDSIDTTTVTLTAGNTVTEGGQITYTATLTNPAQTPVTVTLSNGSVITIKAGESVGTVVVDTPANDVYNNGSTVSTTITGATGGNFENLVPSTTPAVTTITDSIDTTTVTLTAGNTVTEGGQITYTATLTNPAQTPVTVTLSNGSVITIKAGESVGTVVVDTPANDVYNNGSTVSTTITGATGGNFENLVPSTTPAVTTITDSIDTTTVTLTAGNTVTEGGQITYTATLTNPAQTPVTVTLSNGSVITIKAGESVGTVVVDTPANDVYNNGSTVSTTITGATGGNFENLVPSTTPAVTTITDSIDTTTVTLTAGNTVTEGGQITYTATLTNPAQTPVTVTLSNGSVITIKAGESVGTVVVDTPANDVYNNGSTVSTTITGATGGNFENLVPSTTPAVTTITDSIDTTTVTLTAGNTVTEGGQITYTATLTNPAQTPVTVTLSNGSVITIKAGESVGSVIVDTPPNDVYVNGSTVSTTIASATGGNFENLVPSTTPAVTTITDSIDTTTVTLTAPSQVSEGGQITYTATLSNKAGTDVTLKLDNGSTITIKAGDTVGTVTVPAPSDDVFIDKSTQTVKITDTAGGNFEKLDVAGDGATTTINDTIDKVDVVLTATTTIGEGGNIVYTASLVDKSGNAVTNITNPLTVTLDNGQTITIGVNQSSGTVTTVAPNDVYKGDQTVTTAIKGVTGGEHFENLVPGTTPVNTTVTDTPGTADTTTVTLTAPSAVNEGGQITYTATLSNKAGTDVTLKLDNGSTITIKAGDTVGTVTVPAPSDDVFIDKSTQTVKITDTAGGNFEKLEVAGDGATTTINDTIDKVDVVLTATTTVGEGGNIVYTASLVDKSGNAVTNITNPLTVTLDNGQTITIGVNQSSGTVTSVAPNDVYKGDQTVTTAIKGVTGGEHFENLVPGTTPVNTTVTDTPGTADTTTVTLTAPSAVNEGGQITYTATLSNKAGTDVTLKLDNGSTITIKAGDTVGTVTVPAPSDDVFIDKSTQTVKITDTAGGNFEKLEVAGNGATTTINDTIDKVDVVLTATTTVGEGGNIVYTASLVDKNGAAVTNITNPLTVTLDNGQTITIGVNQSSGTVSVVAPDDVYKGDQTVTTAIKGVTGGEHFENLVPGTDKVTTTVTDTPGTADTTTVTLTAPSEVSEGGQITYTATLSNKAGTDVTLKLDNGSTITIKAGDTVGTVTVPAPSDDVFIDKSTQTVKITDAAGGNFEKLEVAGDGATTTINDTIDKVDVVLTATTTVGEGGNIVYTASLVDKNGAAVTNITNPLTVTLDNGQTITIGVNQSSGTVSVVAPDDVYKGDQTVTTAIKGVTGGEHFENLVPGTDKVTTTVTDTPGTADTTTVTLTAPSEVSEGGQITYTATLSNKAGTDVTLKLDNGSTITIKAGDTVGTVTVPAPSDDVFIDKSTQTVKITDAAGGNFEKLDVAGDGATTTINDTIDKVDVVLTATTTVGEGGNIVYTASLVDKSGNAVTNITNPLTVTLDNGQTITIGVNQSSGTVTTVAPNDVYKGDQTVTTAIKGVTGGEHFENLVPGTTPVNTTVTDTPGTADTTTVTLTAPSEVSEGGQITYTATLSNKAGTDVTLKLDNGSTITIKAGDTVGTVTVPAPSDDVFIDKSTQTVKITDAAGGNFEKLEVAGDGATTTINDTIDKVDVVLTATTTVGEGGNIVYTASLVDKSGNAVTNITNPLTVTLDNGQTITIGVNQSSGTVTTVAPNDVYKGDQTVTTAIKGVTGGEHFENLVPGTTPVNTTVTDTPGTADTTTVTLTAPSEVSEGGQITYTATLSNKAGTDVALKLDNGSTITIKAGDTVGTVTVPAPSDDVFIDKSTQTVKITDAAGGNFEKLEVAGDGATTTINDTIDKVDVVLTATTTVGEGGNIVYTASLVDKSGNAVTNITNPLTVTLDNGQTITIGVNQSSGTVTTVAPNDVYKGDQTVTTAIKGVTGGEHFENLVPGTTPVNTTVTDTPGTADTTTVTLTAPNEVNEGGQITYTATLSNKAGTDVTLKLDNGSTITIKAGDTVGTVTVPAPSDDVFIDKSTQTVKITDTAGGNFEKLDVAGNGATTTINDTIDKVDVVLTATNTVGEGGSIVYTASLVDKNGAAVTNITNPLTVTLDNGQTITIGVNQSSGTVTTVAPNDVYKGDQTVTTAIKGVTGGEHFENLVPGTDKVTTTVTDTPGTADTTTVTLTAPSEVSEGGQITYTATLSNKAGTDVTLKLDNGSTITIKAGDTVGTVTVPAPSDDVFIDKSTQTVKITDTAGGNFEKLDVAGNGATTTINDTIDKVDVVLTATNTVGEGGSIVYTASLVDKNGAAVTNITNPLTVTLDNGQTITIGVNQSSGTVTTVAPNDVYKGDQTVTTAIKGVTGGEHFENLVPGTDKVTTTVTDTPGTADTTTVTLTAPSEVSEGGQITYTATLSNKAGTDVTLKLDNGSTITIKAGDTVGTVTVPAPSDDVFIDKSTQTVKITDTTGGNFEKLEVAGDGATTTINDTIDKVDVVLTATTTVGEGGNIVYTASLVDKNGAAVTNITNPLTVTLDNGQTITIGVNQSSGTVTTVAPNDVYKGDQTVTTAIKGVTGGEHFENLVPGTDKVTTTVTDTPGTADTTTVTLTAPSEVSEGGQITYTATLSNKAGTDVTLKLDNGSTITIKAGDTVGTVTVPAPSDDVFIDKSTQTVKITDTTGGNFEKLEVAGDGATTTINDTIDKVDVVLTATTTVGEGGNIVYTASLVDKNGAAVTNITNPLTVTLDNGQTITIGVNQSSGTVTTVAPNDVYKGDQTVTTAIKGVTGGEHFENLVPGTTPVNTTVTDTPGTADTTTVTLTAPSAVNEGGQITYTATLSNKAGTDVTLKLDNGSTITIKAGDTVGTVTVPAPSDDVFIDKSTQTVKITDTTGGNFEKLEVAGDGATTTINDTIDKVDVVLTATTTVGEGGNIVYTASLVDKNGAAVTNITNPLTVTLDNGQTITIGVNQSSGTVTTVAPNDVYKGDQTVTTAIKGVTGGEHFENLVPGTTPVNTTVTDTPGTADTTTVTLTAPSAVNEGGQITYTATLSNKAGTDVTLKLDNGSTITIKAGDTVGTVTVPAPSDDVFIDKSTQTVKITDAAGGNFEKLDVAGDGATTTINDTIDKVDVVLTATTTVGEGGNIVYTASLVDKSGNAVTNITNPLTVTLDNGQTITIGVNQSSGTVTTVAPNDVYKGDQTVTTAIKGVTGGEHFENLVPGTTPVNTTVTDTPGTADTTTVTLTAPSAVNEGGQITYTATLSNKAGTDVTLKLDNGSTITIKAGDTVGTVTVPAPSDDVFIDKSTQTVKITDAAGGNFEKLEVAGDGATTTINDTIDKVDVVLTATTTVGEGGNIVYTASLVDKNGALVTNITNPLTVTLDNGKTIIIGVNQSSGTVTTVAPNDVYKGDQTVTTAIKGVTGGEHFENLVPGTTPVNTTVTDTPGTADTTTVTLTAPSAVNEGGQITYTATLSNKAGTDVTLKLDNGSTITIKAGDTVGTVTVPAPSDDVFIDKSTQTVKITDAAGGNFEKLEVAGNGATTTINDTIDKVDVVLTATTTVGEGGNIVYTASLVDKNGALVTNITNPLTVTLDNGKTITIGVNQSSGTVSVVAPNDVYKGDQTVTTAIKGVTGGEHFENLVPGTTPVNTTVTDTPGTTDLTSVTLTAPSAVNEGGQITYTATLSNKAGTDMVVQLDNGASITIKQGATVGTVTVPAPSDDVFIDKSTQTVKITGTTGGNFEGVTITPGGATTTINDTIDKVDVVLTATTTVGEGGNIVYTASLVDKNGALVTNITNPLTVTLDNGKTITIGVNQSSGTVTTVAPNDVYKGDQTVTTVIKGVTGGEHFENLVPGTTPVNTTVTDTPGTTDLTSVTLTAPSAVNEGGQITYTATLSNKAGTDMVVKLDNGASITIKQGATVGTVTVPAPSDDVFIDKSVQTVKITGTTGGNFEGVTITPGGATTTINDTIDKVDVVLTATTTVGEGGNIVYTASLVDKNGALVTNITNPLTVTLDNGKTITIGVNQSSGTVSVIAPNDVYKGDQTVTTVIKGVTGGEHFENLVPGTTPVNTTVTDTPGTTDLTSVTLTAPSAVNEGGQITYTATLSNKAGTDMVVQLDNGASITIKQGATVGTVTVPAPSDDVFIDKSTQTVKITGTTGGNFEGVTITPGGATTTINDTIDDVTVSLKATGSVNEGGQIVYTASLVDKNGAAVTNVGSDLVVKLDNGSTITIGNGKSSSTVTAVAPNDVYVGANDVSTKITGVVSGGDKYEHLIVDGSTVVTKVTDVVNSTTISITGDASVTEGGTAHYTLTLSNPAQTDMTVTLKYSGTATDGSDFNGVYTVKIPAGSSSVPFNIATIDDKITEPTEQIVITIDKTTGGNFESLVIGNGSVSTNIIDNDAPPVIDLDANNSSGATGADYKTSFTEGGTGVSIADTDIKITDPDSTQLTGATVVLTNTQQGDSLNVTNVTGITVTPTTDPATGKITLTLTGTASLADYMQQIKNITFTNSSHDPSTTPRVITVTVTDGGNYSNVATTTINVVAVNDPPVATGSAVTGTEDTALALTWANFGVTDVDSPQASLGVKITDLPVAGKLQYLAADGSTWSNVTAGQTFTKAQIDGGQLRFMPNANESGTNGYGGTGIGNQQADYAQFKFQPTDGKDLGNSATVKVDITPVADAPTLTVADNNVSSIGLIKQSWNSIAGIGTNGNGAAPADLKNAIDNAGTPNSSGVVTNVESTANVAAGAGSKISGLMYMEAGKSYTFSGTGDDSLVINVGGKDVASAQWGTNSGKFTGTFTPTVSGYYSLEIYHANQSGPGSYDVNLSVNGGAVQDLSTSGVPLYTGITDLTNAGVTVSDLHGSNGDGYYVGYKLNEGQENGTVKLSKVTTALTDTDGSETLSVKIGGVPAGSVLTDASGHTFTATKTVGEVNVTGWDLSTLTIKPPTYYSGQFNLTVTSTSTESLGGSAITTAQLPVTVYPATYSSVTGTSGSDNITGTDGNDIVVADIGGLNVVQGKNYNIAFMVDSSGSMSTTSINAAKASLTSVFNSLKDSLGANTSGSVNIFLADFDTQVNKSVAINLNDPNALVLLKAVLDSMVSGGGTNYEDVFKTTANFFQSGLATGNTGATNLTYFITDGQPTYYQSGEQTNPTLYGNVKFDDVVTTANYTPGTTVAKYLDSTHYFSIDSSGNAVLQTLSGNRWYSSNLGTVHAQGDGTFELSNLAGAGSSTDSATLSNAQSAFALLGGLSQVEAIGINSDVTLNDLKPYDSDGKPQSNIDPKDLANAILGHTEATLPGSDTINGGDGNDIIFGDLVSFSGITGEGYNALQAFVAQKTGVAVSAVTTSNVHQYVTEHYADFDVSGAKDGNDTLLGGTGDDILFGQGGNDYLDGGKGNDILLGGTGNDTLIGGPGNDILIGGSGADTFVWKAGDIGNDVIKDFKASEGDRIDLKDLLKGETDSTIDNYLKITTVEGVSTLQISSEGKLNAAGGLANADVTIKLEGNDWSHTSINSLISGADPTIKIDHTA</sequence>
<dbReference type="InterPro" id="IPR002035">
    <property type="entry name" value="VWF_A"/>
</dbReference>
<dbReference type="InterPro" id="IPR018511">
    <property type="entry name" value="Hemolysin-typ_Ca-bd_CS"/>
</dbReference>
<dbReference type="SMART" id="SM00237">
    <property type="entry name" value="Calx_beta"/>
    <property type="match status" value="1"/>
</dbReference>
<dbReference type="EMBL" id="CP015600">
    <property type="protein sequence ID" value="ANF83589.1"/>
    <property type="molecule type" value="Genomic_DNA"/>
</dbReference>
<dbReference type="InterPro" id="IPR047777">
    <property type="entry name" value="LapA-like_RM"/>
</dbReference>
<dbReference type="Pfam" id="PF16184">
    <property type="entry name" value="Cadherin_3"/>
    <property type="match status" value="1"/>
</dbReference>
<dbReference type="Gene3D" id="2.60.40.2030">
    <property type="match status" value="1"/>
</dbReference>
<dbReference type="PROSITE" id="PS00330">
    <property type="entry name" value="HEMOLYSIN_CALCIUM"/>
    <property type="match status" value="3"/>
</dbReference>
<dbReference type="KEGG" id="panr:A7J50_0129"/>
<dbReference type="SUPFAM" id="SSF51120">
    <property type="entry name" value="beta-Roll"/>
    <property type="match status" value="1"/>
</dbReference>
<gene>
    <name evidence="5" type="ORF">A7J50_0129</name>
</gene>
<dbReference type="NCBIfam" id="TIGR03661">
    <property type="entry name" value="T1SS_VCA0849"/>
    <property type="match status" value="1"/>
</dbReference>
<dbReference type="SMART" id="SM00327">
    <property type="entry name" value="VWA"/>
    <property type="match status" value="1"/>
</dbReference>
<dbReference type="InterPro" id="IPR046779">
    <property type="entry name" value="LapA_adhesin_dom"/>
</dbReference>
<dbReference type="PROSITE" id="PS50234">
    <property type="entry name" value="VWFA"/>
    <property type="match status" value="1"/>
</dbReference>
<dbReference type="NCBIfam" id="NF033682">
    <property type="entry name" value="retention_LapA"/>
    <property type="match status" value="1"/>
</dbReference>
<keyword evidence="2" id="KW-0677">Repeat</keyword>
<dbReference type="InterPro" id="IPR038081">
    <property type="entry name" value="CalX-like_sf"/>
</dbReference>
<name>A0A172YUW6_9PSED</name>
<dbReference type="InterPro" id="IPR036465">
    <property type="entry name" value="vWFA_dom_sf"/>
</dbReference>
<dbReference type="Gene3D" id="3.40.50.410">
    <property type="entry name" value="von Willebrand factor, type A domain"/>
    <property type="match status" value="1"/>
</dbReference>
<dbReference type="CDD" id="cd00198">
    <property type="entry name" value="vWFA"/>
    <property type="match status" value="1"/>
</dbReference>
<evidence type="ECO:0000313" key="5">
    <source>
        <dbReference type="EMBL" id="ANF83589.1"/>
    </source>
</evidence>
<feature type="domain" description="VWFA" evidence="4">
    <location>
        <begin position="5681"/>
        <end position="5801"/>
    </location>
</feature>
<dbReference type="GO" id="GO:0016020">
    <property type="term" value="C:membrane"/>
    <property type="evidence" value="ECO:0007669"/>
    <property type="project" value="InterPro"/>
</dbReference>
<accession>A0A172YUW6</accession>
<keyword evidence="1" id="KW-0732">Signal</keyword>
<dbReference type="Proteomes" id="UP000077829">
    <property type="component" value="Chromosome"/>
</dbReference>
<organism evidence="5 6">
    <name type="scientific">Pseudomonas antarctica</name>
    <dbReference type="NCBI Taxonomy" id="219572"/>
    <lineage>
        <taxon>Bacteria</taxon>
        <taxon>Pseudomonadati</taxon>
        <taxon>Pseudomonadota</taxon>
        <taxon>Gammaproteobacteria</taxon>
        <taxon>Pseudomonadales</taxon>
        <taxon>Pseudomonadaceae</taxon>
        <taxon>Pseudomonas</taxon>
    </lineage>
</organism>
<evidence type="ECO:0000313" key="6">
    <source>
        <dbReference type="Proteomes" id="UP000077829"/>
    </source>
</evidence>
<proteinExistence type="predicted"/>